<evidence type="ECO:0000256" key="2">
    <source>
        <dbReference type="ARBA" id="ARBA00023125"/>
    </source>
</evidence>
<dbReference type="SMART" id="SM00895">
    <property type="entry name" value="FCD"/>
    <property type="match status" value="1"/>
</dbReference>
<dbReference type="Pfam" id="PF07729">
    <property type="entry name" value="FCD"/>
    <property type="match status" value="1"/>
</dbReference>
<comment type="caution">
    <text evidence="5">The sequence shown here is derived from an EMBL/GenBank/DDBJ whole genome shotgun (WGS) entry which is preliminary data.</text>
</comment>
<dbReference type="InterPro" id="IPR011711">
    <property type="entry name" value="GntR_C"/>
</dbReference>
<dbReference type="PRINTS" id="PR00035">
    <property type="entry name" value="HTHGNTR"/>
</dbReference>
<dbReference type="Proteomes" id="UP000823405">
    <property type="component" value="Unassembled WGS sequence"/>
</dbReference>
<evidence type="ECO:0000313" key="6">
    <source>
        <dbReference type="Proteomes" id="UP000823405"/>
    </source>
</evidence>
<keyword evidence="2" id="KW-0238">DNA-binding</keyword>
<dbReference type="SMART" id="SM00345">
    <property type="entry name" value="HTH_GNTR"/>
    <property type="match status" value="1"/>
</dbReference>
<dbReference type="Gene3D" id="1.10.10.10">
    <property type="entry name" value="Winged helix-like DNA-binding domain superfamily/Winged helix DNA-binding domain"/>
    <property type="match status" value="1"/>
</dbReference>
<dbReference type="OrthoDB" id="8300362at2759"/>
<dbReference type="EMBL" id="JAAAIN010000128">
    <property type="protein sequence ID" value="KAG0319822.1"/>
    <property type="molecule type" value="Genomic_DNA"/>
</dbReference>
<dbReference type="PROSITE" id="PS50949">
    <property type="entry name" value="HTH_GNTR"/>
    <property type="match status" value="1"/>
</dbReference>
<proteinExistence type="predicted"/>
<dbReference type="PANTHER" id="PTHR43537:SF44">
    <property type="entry name" value="GNTR FAMILY REGULATORY PROTEIN"/>
    <property type="match status" value="1"/>
</dbReference>
<dbReference type="AlphaFoldDB" id="A0A9P6UT87"/>
<evidence type="ECO:0000313" key="5">
    <source>
        <dbReference type="EMBL" id="KAG0319822.1"/>
    </source>
</evidence>
<evidence type="ECO:0000259" key="4">
    <source>
        <dbReference type="PROSITE" id="PS50949"/>
    </source>
</evidence>
<organism evidence="5 6">
    <name type="scientific">Linnemannia gamsii</name>
    <dbReference type="NCBI Taxonomy" id="64522"/>
    <lineage>
        <taxon>Eukaryota</taxon>
        <taxon>Fungi</taxon>
        <taxon>Fungi incertae sedis</taxon>
        <taxon>Mucoromycota</taxon>
        <taxon>Mortierellomycotina</taxon>
        <taxon>Mortierellomycetes</taxon>
        <taxon>Mortierellales</taxon>
        <taxon>Mortierellaceae</taxon>
        <taxon>Linnemannia</taxon>
    </lineage>
</organism>
<dbReference type="InterPro" id="IPR036390">
    <property type="entry name" value="WH_DNA-bd_sf"/>
</dbReference>
<dbReference type="PANTHER" id="PTHR43537">
    <property type="entry name" value="TRANSCRIPTIONAL REGULATOR, GNTR FAMILY"/>
    <property type="match status" value="1"/>
</dbReference>
<keyword evidence="1" id="KW-0805">Transcription regulation</keyword>
<dbReference type="CDD" id="cd07377">
    <property type="entry name" value="WHTH_GntR"/>
    <property type="match status" value="1"/>
</dbReference>
<dbReference type="InterPro" id="IPR008920">
    <property type="entry name" value="TF_FadR/GntR_C"/>
</dbReference>
<dbReference type="InterPro" id="IPR036388">
    <property type="entry name" value="WH-like_DNA-bd_sf"/>
</dbReference>
<dbReference type="GO" id="GO:0003677">
    <property type="term" value="F:DNA binding"/>
    <property type="evidence" value="ECO:0007669"/>
    <property type="project" value="UniProtKB-KW"/>
</dbReference>
<sequence length="247" mass="26989">MAGSQNTKDVNTFQIVSVGTLADRVTEVLAYKIKNQELPPDFRLTEHFMAKRFGVSRTVIREAISRLKSDGLVESRQGLGTVVLPPAAATAFRIDVDTTDSLPAALQVMELRRGIEGEAAALAAQRRTPEQLVRIKQAVVEIDKVVEKDREGADEDVGLHKIIALTTGNSLYVSLLDFLGHFMHASIKVTRANKARHMDLLIQAEHQAIIEAIAQADPDAARRAAVAHIDNAAARLRLANPDKCDSQ</sequence>
<evidence type="ECO:0000256" key="3">
    <source>
        <dbReference type="ARBA" id="ARBA00023163"/>
    </source>
</evidence>
<dbReference type="Pfam" id="PF00392">
    <property type="entry name" value="GntR"/>
    <property type="match status" value="1"/>
</dbReference>
<reference evidence="5" key="1">
    <citation type="journal article" date="2020" name="Fungal Divers.">
        <title>Resolving the Mortierellaceae phylogeny through synthesis of multi-gene phylogenetics and phylogenomics.</title>
        <authorList>
            <person name="Vandepol N."/>
            <person name="Liber J."/>
            <person name="Desiro A."/>
            <person name="Na H."/>
            <person name="Kennedy M."/>
            <person name="Barry K."/>
            <person name="Grigoriev I.V."/>
            <person name="Miller A.N."/>
            <person name="O'Donnell K."/>
            <person name="Stajich J.E."/>
            <person name="Bonito G."/>
        </authorList>
    </citation>
    <scope>NUCLEOTIDE SEQUENCE</scope>
    <source>
        <strain evidence="5">NVP60</strain>
    </source>
</reference>
<accession>A0A9P6UT87</accession>
<dbReference type="Gene3D" id="1.20.120.530">
    <property type="entry name" value="GntR ligand-binding domain-like"/>
    <property type="match status" value="1"/>
</dbReference>
<name>A0A9P6UT87_9FUNG</name>
<keyword evidence="6" id="KW-1185">Reference proteome</keyword>
<protein>
    <recommendedName>
        <fullName evidence="4">HTH gntR-type domain-containing protein</fullName>
    </recommendedName>
</protein>
<evidence type="ECO:0000256" key="1">
    <source>
        <dbReference type="ARBA" id="ARBA00023015"/>
    </source>
</evidence>
<feature type="domain" description="HTH gntR-type" evidence="4">
    <location>
        <begin position="19"/>
        <end position="86"/>
    </location>
</feature>
<dbReference type="GO" id="GO:0003700">
    <property type="term" value="F:DNA-binding transcription factor activity"/>
    <property type="evidence" value="ECO:0007669"/>
    <property type="project" value="InterPro"/>
</dbReference>
<dbReference type="InterPro" id="IPR000524">
    <property type="entry name" value="Tscrpt_reg_HTH_GntR"/>
</dbReference>
<dbReference type="SUPFAM" id="SSF46785">
    <property type="entry name" value="Winged helix' DNA-binding domain"/>
    <property type="match status" value="1"/>
</dbReference>
<gene>
    <name evidence="5" type="ORF">BGZ97_001361</name>
</gene>
<dbReference type="SUPFAM" id="SSF48008">
    <property type="entry name" value="GntR ligand-binding domain-like"/>
    <property type="match status" value="1"/>
</dbReference>
<keyword evidence="3" id="KW-0804">Transcription</keyword>